<keyword evidence="3" id="KW-1003">Cell membrane</keyword>
<dbReference type="OrthoDB" id="6160250at2759"/>
<sequence length="465" mass="52471">MLNTSELLISLSPFESNSSSVFEPLEDDQEFHITQDEYDTIRPYIDEDELRELGPKARLHIIASALACHSDIGQSDTSNHLQEVSHCPRIFDGWTCWDETPVGETAYAACPWFVTGFEYNRIAHKECLHDGSWFRHPISNWTWSNYTNCVDYEILHVSVREREFSIPGWIPALSGCAHSIAIYFLSLSIAIMHSSNDPQTPVCFVYHQQLVMAGVVYCAVTHILTHYFLMANYFWMFCEGFYLHTLLVVYSFSRGESKLLKWFYVFGWLGPLLPIGLYTTFRATDADPIETKECWIHNSKWKAMITLPVAISLLVSLVFVINIVRVLVVKFNLSVGESGPSTDSAGSLKKATRATLILIPLLGLHFLIIPLRPNDKSTEWKVVTYEYVTAFSSSFQGLVVSLMFCFFNGEVLAVLKGHIFGTSSTCGGKLLGNMRTNTTYGNSRVNSQSMPSSSTTTTAMQMEMH</sequence>
<dbReference type="InterPro" id="IPR017983">
    <property type="entry name" value="GPCR_2_secretin-like_CS"/>
</dbReference>
<dbReference type="EMBL" id="LJIJ01003444">
    <property type="protein sequence ID" value="ODM88543.1"/>
    <property type="molecule type" value="Genomic_DNA"/>
</dbReference>
<feature type="compositionally biased region" description="Low complexity" evidence="11">
    <location>
        <begin position="447"/>
        <end position="465"/>
    </location>
</feature>
<evidence type="ECO:0000256" key="2">
    <source>
        <dbReference type="ARBA" id="ARBA00005314"/>
    </source>
</evidence>
<keyword evidence="16" id="KW-1185">Reference proteome</keyword>
<dbReference type="GO" id="GO:0007188">
    <property type="term" value="P:adenylate cyclase-modulating G protein-coupled receptor signaling pathway"/>
    <property type="evidence" value="ECO:0007669"/>
    <property type="project" value="TreeGrafter"/>
</dbReference>
<dbReference type="OMA" id="LHMNLFS"/>
<dbReference type="InterPro" id="IPR050332">
    <property type="entry name" value="GPCR_2"/>
</dbReference>
<dbReference type="SUPFAM" id="SSF111418">
    <property type="entry name" value="Hormone receptor domain"/>
    <property type="match status" value="1"/>
</dbReference>
<evidence type="ECO:0000313" key="16">
    <source>
        <dbReference type="Proteomes" id="UP000094527"/>
    </source>
</evidence>
<dbReference type="STRING" id="48709.A0A1D2M6E6"/>
<feature type="transmembrane region" description="Helical" evidence="12">
    <location>
        <begin position="262"/>
        <end position="281"/>
    </location>
</feature>
<dbReference type="InterPro" id="IPR001879">
    <property type="entry name" value="GPCR_2_extracellular_dom"/>
</dbReference>
<evidence type="ECO:0000256" key="11">
    <source>
        <dbReference type="SAM" id="MobiDB-lite"/>
    </source>
</evidence>
<keyword evidence="9" id="KW-0325">Glycoprotein</keyword>
<feature type="transmembrane region" description="Helical" evidence="12">
    <location>
        <begin position="393"/>
        <end position="415"/>
    </location>
</feature>
<evidence type="ECO:0000259" key="13">
    <source>
        <dbReference type="PROSITE" id="PS50227"/>
    </source>
</evidence>
<keyword evidence="4 12" id="KW-0812">Transmembrane</keyword>
<evidence type="ECO:0000259" key="14">
    <source>
        <dbReference type="PROSITE" id="PS50261"/>
    </source>
</evidence>
<dbReference type="InterPro" id="IPR017981">
    <property type="entry name" value="GPCR_2-like_7TM"/>
</dbReference>
<feature type="region of interest" description="Disordered" evidence="11">
    <location>
        <begin position="442"/>
        <end position="465"/>
    </location>
</feature>
<evidence type="ECO:0000256" key="6">
    <source>
        <dbReference type="ARBA" id="ARBA00023040"/>
    </source>
</evidence>
<dbReference type="PROSITE" id="PS00649">
    <property type="entry name" value="G_PROTEIN_RECEP_F2_1"/>
    <property type="match status" value="1"/>
</dbReference>
<evidence type="ECO:0000256" key="8">
    <source>
        <dbReference type="ARBA" id="ARBA00023170"/>
    </source>
</evidence>
<evidence type="ECO:0000313" key="15">
    <source>
        <dbReference type="EMBL" id="ODM88543.1"/>
    </source>
</evidence>
<evidence type="ECO:0000256" key="9">
    <source>
        <dbReference type="ARBA" id="ARBA00023180"/>
    </source>
</evidence>
<proteinExistence type="inferred from homology"/>
<evidence type="ECO:0000256" key="3">
    <source>
        <dbReference type="ARBA" id="ARBA00022475"/>
    </source>
</evidence>
<dbReference type="Pfam" id="PF02793">
    <property type="entry name" value="HRM"/>
    <property type="match status" value="1"/>
</dbReference>
<evidence type="ECO:0000256" key="1">
    <source>
        <dbReference type="ARBA" id="ARBA00004651"/>
    </source>
</evidence>
<evidence type="ECO:0000256" key="4">
    <source>
        <dbReference type="ARBA" id="ARBA00022692"/>
    </source>
</evidence>
<dbReference type="Gene3D" id="4.10.1240.10">
    <property type="entry name" value="GPCR, family 2, extracellular hormone receptor domain"/>
    <property type="match status" value="1"/>
</dbReference>
<dbReference type="Pfam" id="PF00002">
    <property type="entry name" value="7tm_2"/>
    <property type="match status" value="1"/>
</dbReference>
<dbReference type="PROSITE" id="PS50227">
    <property type="entry name" value="G_PROTEIN_RECEP_F2_3"/>
    <property type="match status" value="1"/>
</dbReference>
<dbReference type="PANTHER" id="PTHR45620:SF32">
    <property type="entry name" value="DIURETIC HORMONE 31 RECEPTOR, ISOFORM C"/>
    <property type="match status" value="1"/>
</dbReference>
<dbReference type="AlphaFoldDB" id="A0A1D2M6E6"/>
<gene>
    <name evidence="15" type="ORF">Ocin01_18138</name>
</gene>
<dbReference type="PROSITE" id="PS50261">
    <property type="entry name" value="G_PROTEIN_RECEP_F2_4"/>
    <property type="match status" value="1"/>
</dbReference>
<keyword evidence="5 12" id="KW-1133">Transmembrane helix</keyword>
<feature type="transmembrane region" description="Helical" evidence="12">
    <location>
        <begin position="230"/>
        <end position="250"/>
    </location>
</feature>
<feature type="transmembrane region" description="Helical" evidence="12">
    <location>
        <begin position="354"/>
        <end position="373"/>
    </location>
</feature>
<keyword evidence="6" id="KW-0297">G-protein coupled receptor</keyword>
<feature type="transmembrane region" description="Helical" evidence="12">
    <location>
        <begin position="301"/>
        <end position="324"/>
    </location>
</feature>
<organism evidence="15 16">
    <name type="scientific">Orchesella cincta</name>
    <name type="common">Springtail</name>
    <name type="synonym">Podura cincta</name>
    <dbReference type="NCBI Taxonomy" id="48709"/>
    <lineage>
        <taxon>Eukaryota</taxon>
        <taxon>Metazoa</taxon>
        <taxon>Ecdysozoa</taxon>
        <taxon>Arthropoda</taxon>
        <taxon>Hexapoda</taxon>
        <taxon>Collembola</taxon>
        <taxon>Entomobryomorpha</taxon>
        <taxon>Entomobryoidea</taxon>
        <taxon>Orchesellidae</taxon>
        <taxon>Orchesellinae</taxon>
        <taxon>Orchesella</taxon>
    </lineage>
</organism>
<dbReference type="InterPro" id="IPR036445">
    <property type="entry name" value="GPCR_2_extracell_dom_sf"/>
</dbReference>
<evidence type="ECO:0000256" key="7">
    <source>
        <dbReference type="ARBA" id="ARBA00023136"/>
    </source>
</evidence>
<protein>
    <submittedName>
        <fullName evidence="15">Calcitonin-like peptide type 1 receptor</fullName>
    </submittedName>
</protein>
<reference evidence="15 16" key="1">
    <citation type="journal article" date="2016" name="Genome Biol. Evol.">
        <title>Gene Family Evolution Reflects Adaptation to Soil Environmental Stressors in the Genome of the Collembolan Orchesella cincta.</title>
        <authorList>
            <person name="Faddeeva-Vakhrusheva A."/>
            <person name="Derks M.F."/>
            <person name="Anvar S.Y."/>
            <person name="Agamennone V."/>
            <person name="Suring W."/>
            <person name="Smit S."/>
            <person name="van Straalen N.M."/>
            <person name="Roelofs D."/>
        </authorList>
    </citation>
    <scope>NUCLEOTIDE SEQUENCE [LARGE SCALE GENOMIC DNA]</scope>
    <source>
        <tissue evidence="15">Mixed pool</tissue>
    </source>
</reference>
<feature type="domain" description="G-protein coupled receptors family 2 profile 1" evidence="13">
    <location>
        <begin position="67"/>
        <end position="153"/>
    </location>
</feature>
<keyword evidence="8 15" id="KW-0675">Receptor</keyword>
<feature type="domain" description="G-protein coupled receptors family 2 profile 2" evidence="14">
    <location>
        <begin position="218"/>
        <end position="408"/>
    </location>
</feature>
<name>A0A1D2M6E6_ORCCI</name>
<accession>A0A1D2M6E6</accession>
<comment type="subcellular location">
    <subcellularLocation>
        <location evidence="1">Cell membrane</location>
        <topology evidence="1">Multi-pass membrane protein</topology>
    </subcellularLocation>
</comment>
<dbReference type="GO" id="GO:0007166">
    <property type="term" value="P:cell surface receptor signaling pathway"/>
    <property type="evidence" value="ECO:0007669"/>
    <property type="project" value="InterPro"/>
</dbReference>
<dbReference type="GO" id="GO:0008528">
    <property type="term" value="F:G protein-coupled peptide receptor activity"/>
    <property type="evidence" value="ECO:0007669"/>
    <property type="project" value="TreeGrafter"/>
</dbReference>
<feature type="transmembrane region" description="Helical" evidence="12">
    <location>
        <begin position="169"/>
        <end position="192"/>
    </location>
</feature>
<dbReference type="GO" id="GO:0005886">
    <property type="term" value="C:plasma membrane"/>
    <property type="evidence" value="ECO:0007669"/>
    <property type="project" value="UniProtKB-SubCell"/>
</dbReference>
<dbReference type="PRINTS" id="PR00249">
    <property type="entry name" value="GPCRSECRETIN"/>
</dbReference>
<dbReference type="Proteomes" id="UP000094527">
    <property type="component" value="Unassembled WGS sequence"/>
</dbReference>
<dbReference type="SMART" id="SM00008">
    <property type="entry name" value="HormR"/>
    <property type="match status" value="1"/>
</dbReference>
<comment type="caution">
    <text evidence="15">The sequence shown here is derived from an EMBL/GenBank/DDBJ whole genome shotgun (WGS) entry which is preliminary data.</text>
</comment>
<keyword evidence="7 12" id="KW-0472">Membrane</keyword>
<evidence type="ECO:0000256" key="5">
    <source>
        <dbReference type="ARBA" id="ARBA00022989"/>
    </source>
</evidence>
<dbReference type="InterPro" id="IPR000832">
    <property type="entry name" value="GPCR_2_secretin-like"/>
</dbReference>
<evidence type="ECO:0000256" key="12">
    <source>
        <dbReference type="SAM" id="Phobius"/>
    </source>
</evidence>
<keyword evidence="10" id="KW-0807">Transducer</keyword>
<dbReference type="PANTHER" id="PTHR45620">
    <property type="entry name" value="PDF RECEPTOR-LIKE PROTEIN-RELATED"/>
    <property type="match status" value="1"/>
</dbReference>
<dbReference type="Gene3D" id="1.20.1070.10">
    <property type="entry name" value="Rhodopsin 7-helix transmembrane proteins"/>
    <property type="match status" value="1"/>
</dbReference>
<feature type="transmembrane region" description="Helical" evidence="12">
    <location>
        <begin position="204"/>
        <end position="224"/>
    </location>
</feature>
<comment type="similarity">
    <text evidence="2">Belongs to the G-protein coupled receptor 2 family.</text>
</comment>
<evidence type="ECO:0000256" key="10">
    <source>
        <dbReference type="ARBA" id="ARBA00023224"/>
    </source>
</evidence>